<protein>
    <submittedName>
        <fullName evidence="6">Spermidine synthase-like</fullName>
    </submittedName>
</protein>
<evidence type="ECO:0000313" key="6">
    <source>
        <dbReference type="EMBL" id="ABD70349.1"/>
    </source>
</evidence>
<dbReference type="RefSeq" id="WP_011464917.1">
    <property type="nucleotide sequence ID" value="NC_007908.1"/>
</dbReference>
<dbReference type="STRING" id="338969.Rfer_2633"/>
<evidence type="ECO:0000259" key="5">
    <source>
        <dbReference type="PROSITE" id="PS51006"/>
    </source>
</evidence>
<organism evidence="6 7">
    <name type="scientific">Albidiferax ferrireducens (strain ATCC BAA-621 / DSM 15236 / T118)</name>
    <name type="common">Rhodoferax ferrireducens</name>
    <dbReference type="NCBI Taxonomy" id="338969"/>
    <lineage>
        <taxon>Bacteria</taxon>
        <taxon>Pseudomonadati</taxon>
        <taxon>Pseudomonadota</taxon>
        <taxon>Betaproteobacteria</taxon>
        <taxon>Burkholderiales</taxon>
        <taxon>Comamonadaceae</taxon>
        <taxon>Rhodoferax</taxon>
    </lineage>
</organism>
<dbReference type="Proteomes" id="UP000008332">
    <property type="component" value="Chromosome"/>
</dbReference>
<evidence type="ECO:0000313" key="7">
    <source>
        <dbReference type="Proteomes" id="UP000008332"/>
    </source>
</evidence>
<dbReference type="PANTHER" id="PTHR43317">
    <property type="entry name" value="THERMOSPERMINE SYNTHASE ACAULIS5"/>
    <property type="match status" value="1"/>
</dbReference>
<dbReference type="HOGENOM" id="CLU_060070_1_0_4"/>
<dbReference type="PANTHER" id="PTHR43317:SF1">
    <property type="entry name" value="THERMOSPERMINE SYNTHASE ACAULIS5"/>
    <property type="match status" value="1"/>
</dbReference>
<dbReference type="eggNOG" id="COG0421">
    <property type="taxonomic scope" value="Bacteria"/>
</dbReference>
<dbReference type="GO" id="GO:0016740">
    <property type="term" value="F:transferase activity"/>
    <property type="evidence" value="ECO:0007669"/>
    <property type="project" value="UniProtKB-UniRule"/>
</dbReference>
<evidence type="ECO:0000256" key="2">
    <source>
        <dbReference type="ARBA" id="ARBA00022679"/>
    </source>
</evidence>
<accession>Q21V54</accession>
<dbReference type="InterPro" id="IPR029063">
    <property type="entry name" value="SAM-dependent_MTases_sf"/>
</dbReference>
<dbReference type="InterPro" id="IPR030374">
    <property type="entry name" value="PABS"/>
</dbReference>
<dbReference type="GO" id="GO:0006596">
    <property type="term" value="P:polyamine biosynthetic process"/>
    <property type="evidence" value="ECO:0007669"/>
    <property type="project" value="UniProtKB-UniRule"/>
</dbReference>
<keyword evidence="7" id="KW-1185">Reference proteome</keyword>
<comment type="similarity">
    <text evidence="1">Belongs to the spermidine/spermine synthase family.</text>
</comment>
<dbReference type="Pfam" id="PF01564">
    <property type="entry name" value="Spermine_synth"/>
    <property type="match status" value="1"/>
</dbReference>
<gene>
    <name evidence="6" type="ordered locus">Rfer_2633</name>
</gene>
<dbReference type="Gene3D" id="3.40.50.150">
    <property type="entry name" value="Vaccinia Virus protein VP39"/>
    <property type="match status" value="1"/>
</dbReference>
<dbReference type="SUPFAM" id="SSF53335">
    <property type="entry name" value="S-adenosyl-L-methionine-dependent methyltransferases"/>
    <property type="match status" value="1"/>
</dbReference>
<dbReference type="AlphaFoldDB" id="Q21V54"/>
<dbReference type="KEGG" id="rfr:Rfer_2633"/>
<feature type="domain" description="PABS" evidence="5">
    <location>
        <begin position="1"/>
        <end position="217"/>
    </location>
</feature>
<dbReference type="EMBL" id="CP000267">
    <property type="protein sequence ID" value="ABD70349.1"/>
    <property type="molecule type" value="Genomic_DNA"/>
</dbReference>
<feature type="active site" description="Proton acceptor" evidence="4">
    <location>
        <position position="141"/>
    </location>
</feature>
<dbReference type="PROSITE" id="PS51006">
    <property type="entry name" value="PABS_2"/>
    <property type="match status" value="1"/>
</dbReference>
<evidence type="ECO:0000256" key="3">
    <source>
        <dbReference type="ARBA" id="ARBA00023115"/>
    </source>
</evidence>
<proteinExistence type="inferred from homology"/>
<reference evidence="7" key="1">
    <citation type="submission" date="2006-02" db="EMBL/GenBank/DDBJ databases">
        <title>Complete sequence of chromosome of Rhodoferax ferrireducens DSM 15236.</title>
        <authorList>
            <person name="Copeland A."/>
            <person name="Lucas S."/>
            <person name="Lapidus A."/>
            <person name="Barry K."/>
            <person name="Detter J.C."/>
            <person name="Glavina del Rio T."/>
            <person name="Hammon N."/>
            <person name="Israni S."/>
            <person name="Pitluck S."/>
            <person name="Brettin T."/>
            <person name="Bruce D."/>
            <person name="Han C."/>
            <person name="Tapia R."/>
            <person name="Gilna P."/>
            <person name="Kiss H."/>
            <person name="Schmutz J."/>
            <person name="Larimer F."/>
            <person name="Land M."/>
            <person name="Kyrpides N."/>
            <person name="Ivanova N."/>
            <person name="Richardson P."/>
        </authorList>
    </citation>
    <scope>NUCLEOTIDE SEQUENCE [LARGE SCALE GENOMIC DNA]</scope>
    <source>
        <strain evidence="7">ATCC BAA-621 / DSM 15236 / T118</strain>
    </source>
</reference>
<evidence type="ECO:0000256" key="1">
    <source>
        <dbReference type="ARBA" id="ARBA00007867"/>
    </source>
</evidence>
<sequence length="255" mass="28394">MADTPVDASAFDSPFVFSADGHKSLYFTLDQLQSRMCSAHPDQLEVDYTRTMMGFLLFDSRPARIAMIGLGGGSLLKFCYRHLPNSLLTMVEINPKVIALRHEFEVPEDAQRIELVCADGADFVRDAAANNPIGYDVLLVDGFDSEGLAPSLCSQRFYNDCYQALSQQGVMVANLHHDDPQHALFTARIRLAFDGNLLEVASQEKSNSILFARKGSPISMDDIRQSNPLKNFDPEVRSQLQREFARISWAATQVA</sequence>
<evidence type="ECO:0000256" key="4">
    <source>
        <dbReference type="PROSITE-ProRule" id="PRU00354"/>
    </source>
</evidence>
<keyword evidence="2 4" id="KW-0808">Transferase</keyword>
<keyword evidence="3 4" id="KW-0620">Polyamine biosynthesis</keyword>
<name>Q21V54_ALBFT</name>
<dbReference type="OrthoDB" id="117774at2"/>